<reference evidence="5" key="1">
    <citation type="submission" date="2023-07" db="EMBL/GenBank/DDBJ databases">
        <title>Functional and genomic diversity of the sorghum phyllosphere microbiome.</title>
        <authorList>
            <person name="Shade A."/>
        </authorList>
    </citation>
    <scope>NUCLEOTIDE SEQUENCE [LARGE SCALE GENOMIC DNA]</scope>
    <source>
        <strain evidence="5">SORGH_AS_0422</strain>
    </source>
</reference>
<accession>A0ABU3GQ86</accession>
<protein>
    <recommendedName>
        <fullName evidence="3">Outer membrane protein beta-barrel domain-containing protein</fullName>
    </recommendedName>
</protein>
<evidence type="ECO:0000313" key="4">
    <source>
        <dbReference type="EMBL" id="MDT3401926.1"/>
    </source>
</evidence>
<feature type="region of interest" description="Disordered" evidence="1">
    <location>
        <begin position="920"/>
        <end position="946"/>
    </location>
</feature>
<dbReference type="SUPFAM" id="SSF49464">
    <property type="entry name" value="Carboxypeptidase regulatory domain-like"/>
    <property type="match status" value="1"/>
</dbReference>
<sequence>MLRRFLFIAFLFLAHAGFAQQARTVSGIVKDTTGAALPGSTVKLIMANDSVTSVTNATGAFSFANIKATAFTLHITSIGFQGIRNQYNGGESALGTFTLKNESTLLGAVVVNAVIPVKIKGDTTEFSASAYKVRDGAPAEDMLRKLPGVDVDKSGNVTAQGKSVTKVRVNGKDFFGGDLKTATQNLPANIIQNMQLIDDYGDQANLTGVKTGEPEKILNITIRPDKNYGYFGQATLGDGSDAQNALVGNGEANRYVASGSLFSFNGDRQIAGLANFNNTNSSLFSFGSGGPRGGGPGGGGGRQGGANTTASSDGITIARSLGLNYRDQWGKKISAYGSYSFSDNTVNTLSSTTQTNISTTSPSVNSLSNNQTDGRINHRFNFNIEYKIDTMNYLKFIPSFSYAGVNTDLSQTSSLVRNGSVANDYSLLSTLNSSAPNVGGNVLYNHKFNNKGRNFSINASAGSTRLTQTQNPVYNYTAGTASAPLDQLISTRVKLDSVGTTLSYLEPLSKRSFLELNYAYHYAHTTSDKSTDTLTTAGTRNRYSLLSNDYEFNFITNRVGLNYRFIESKYNYTLGLAVQPSLLTGNSPSTRVNTRISTLNFAPTARFIYNASRSQSFSFNYNGASNQPTYSTLQPVIDFSNALYPTQGNADLKPEFNNNVSLRYNKFDFQSGNVFFTNLSFTKTDNKIVANTINYPTTYTPNSKLAGTILTQYLNADGFYSAQGGYSFAKPWQQRRYTLMFNGNVSYNNNISYISNVAPTTYAMTTQKNIGKSLTFTQGTKFRTDITDIIDAELNASYSITKTNNSLTQNNINNNFRTFALGLTGKNYFGPTWTLSYDFTRSMYYGYTGSTNPNILNTYIEKKFLKQNVGSLRLSAFDLFNQNTGFSNTATSSYVTETQSNRLGRYFLLTFTLRLQNFAGGKRPTPPRDGGGQPPFGGMGGLGSMN</sequence>
<evidence type="ECO:0000259" key="3">
    <source>
        <dbReference type="Pfam" id="PF14905"/>
    </source>
</evidence>
<feature type="compositionally biased region" description="Gly residues" evidence="1">
    <location>
        <begin position="287"/>
        <end position="304"/>
    </location>
</feature>
<gene>
    <name evidence="4" type="ORF">QE417_000998</name>
</gene>
<feature type="domain" description="Outer membrane protein beta-barrel" evidence="3">
    <location>
        <begin position="446"/>
        <end position="750"/>
    </location>
</feature>
<proteinExistence type="predicted"/>
<dbReference type="EMBL" id="JAVLVU010000001">
    <property type="protein sequence ID" value="MDT3401926.1"/>
    <property type="molecule type" value="Genomic_DNA"/>
</dbReference>
<evidence type="ECO:0000256" key="2">
    <source>
        <dbReference type="SAM" id="SignalP"/>
    </source>
</evidence>
<feature type="chain" id="PRO_5047219262" description="Outer membrane protein beta-barrel domain-containing protein" evidence="2">
    <location>
        <begin position="22"/>
        <end position="946"/>
    </location>
</feature>
<feature type="region of interest" description="Disordered" evidence="1">
    <location>
        <begin position="287"/>
        <end position="311"/>
    </location>
</feature>
<organism evidence="4 5">
    <name type="scientific">Mucilaginibacter terrae</name>
    <dbReference type="NCBI Taxonomy" id="1955052"/>
    <lineage>
        <taxon>Bacteria</taxon>
        <taxon>Pseudomonadati</taxon>
        <taxon>Bacteroidota</taxon>
        <taxon>Sphingobacteriia</taxon>
        <taxon>Sphingobacteriales</taxon>
        <taxon>Sphingobacteriaceae</taxon>
        <taxon>Mucilaginibacter</taxon>
    </lineage>
</organism>
<dbReference type="Pfam" id="PF14905">
    <property type="entry name" value="OMP_b-brl_3"/>
    <property type="match status" value="1"/>
</dbReference>
<dbReference type="Pfam" id="PF13620">
    <property type="entry name" value="CarboxypepD_reg"/>
    <property type="match status" value="1"/>
</dbReference>
<dbReference type="Proteomes" id="UP001258315">
    <property type="component" value="Unassembled WGS sequence"/>
</dbReference>
<dbReference type="RefSeq" id="WP_311947925.1">
    <property type="nucleotide sequence ID" value="NZ_JAVLVU010000001.1"/>
</dbReference>
<keyword evidence="2" id="KW-0732">Signal</keyword>
<evidence type="ECO:0000313" key="5">
    <source>
        <dbReference type="Proteomes" id="UP001258315"/>
    </source>
</evidence>
<feature type="signal peptide" evidence="2">
    <location>
        <begin position="1"/>
        <end position="21"/>
    </location>
</feature>
<comment type="caution">
    <text evidence="4">The sequence shown here is derived from an EMBL/GenBank/DDBJ whole genome shotgun (WGS) entry which is preliminary data.</text>
</comment>
<name>A0ABU3GQ86_9SPHI</name>
<feature type="compositionally biased region" description="Gly residues" evidence="1">
    <location>
        <begin position="929"/>
        <end position="946"/>
    </location>
</feature>
<keyword evidence="5" id="KW-1185">Reference proteome</keyword>
<dbReference type="SUPFAM" id="SSF56935">
    <property type="entry name" value="Porins"/>
    <property type="match status" value="1"/>
</dbReference>
<dbReference type="InterPro" id="IPR041700">
    <property type="entry name" value="OMP_b-brl_3"/>
</dbReference>
<evidence type="ECO:0000256" key="1">
    <source>
        <dbReference type="SAM" id="MobiDB-lite"/>
    </source>
</evidence>
<dbReference type="InterPro" id="IPR008969">
    <property type="entry name" value="CarboxyPept-like_regulatory"/>
</dbReference>